<sequence length="409" mass="47125">MAYILPDFLNIKFLTGCLQQEFGDSTIVTHFESEPAVPEGWNFSSSVTRVKCFYKRGKNEDVETTSLFVKAPKQQEFIDMVFTEECKEQYFYSNIVPKLSHLYKVDYVPKTYDCGNPLVLVMEDLNSKGFKVPDKRDQFDFDHCKLYIQSAAKLQASSIVVGERDPKYFENYKSNNNKIFNNNERLRKINTNIASVGANSLADSVRGLSQYEGIVDILDKVSRNLWNLVIVSGDTENALNSLIQFDVWPPNFMFKYDQLGNVKSVKLLDFQMYSFSPAVIDIILFLWKCANSEVRECRLNELLNIYVDTLNGLLSDLGSSTRLSFSQLKEQLEILSPWALFTVCFHLPFSQLKDPMPIETLFEYCENEPKKYYDVLIKEFKNPSTVFPSVLLHLEAQGVFESISKLYIK</sequence>
<name>A0A1B6G623_9HEMI</name>
<dbReference type="InterPro" id="IPR011009">
    <property type="entry name" value="Kinase-like_dom_sf"/>
</dbReference>
<evidence type="ECO:0000313" key="2">
    <source>
        <dbReference type="EMBL" id="JAS57885.1"/>
    </source>
</evidence>
<evidence type="ECO:0000259" key="1">
    <source>
        <dbReference type="SMART" id="SM00587"/>
    </source>
</evidence>
<accession>A0A1B6G623</accession>
<dbReference type="EMBL" id="GECZ01011884">
    <property type="protein sequence ID" value="JAS57885.1"/>
    <property type="molecule type" value="Transcribed_RNA"/>
</dbReference>
<dbReference type="SUPFAM" id="SSF56112">
    <property type="entry name" value="Protein kinase-like (PK-like)"/>
    <property type="match status" value="1"/>
</dbReference>
<dbReference type="EMBL" id="GECZ01005227">
    <property type="protein sequence ID" value="JAS64542.1"/>
    <property type="molecule type" value="Transcribed_RNA"/>
</dbReference>
<evidence type="ECO:0000313" key="3">
    <source>
        <dbReference type="EMBL" id="JAS64542.1"/>
    </source>
</evidence>
<gene>
    <name evidence="2" type="ORF">g.15064</name>
    <name evidence="3" type="ORF">g.15065</name>
</gene>
<protein>
    <recommendedName>
        <fullName evidence="1">CHK kinase-like domain-containing protein</fullName>
    </recommendedName>
</protein>
<organism evidence="2">
    <name type="scientific">Cuerna arida</name>
    <dbReference type="NCBI Taxonomy" id="1464854"/>
    <lineage>
        <taxon>Eukaryota</taxon>
        <taxon>Metazoa</taxon>
        <taxon>Ecdysozoa</taxon>
        <taxon>Arthropoda</taxon>
        <taxon>Hexapoda</taxon>
        <taxon>Insecta</taxon>
        <taxon>Pterygota</taxon>
        <taxon>Neoptera</taxon>
        <taxon>Paraneoptera</taxon>
        <taxon>Hemiptera</taxon>
        <taxon>Auchenorrhyncha</taxon>
        <taxon>Membracoidea</taxon>
        <taxon>Cicadellidae</taxon>
        <taxon>Cicadellinae</taxon>
        <taxon>Proconiini</taxon>
        <taxon>Cuerna</taxon>
    </lineage>
</organism>
<reference evidence="2" key="1">
    <citation type="submission" date="2015-11" db="EMBL/GenBank/DDBJ databases">
        <title>De novo transcriptome assembly of four potential Pierce s Disease insect vectors from Arizona vineyards.</title>
        <authorList>
            <person name="Tassone E.E."/>
        </authorList>
    </citation>
    <scope>NUCLEOTIDE SEQUENCE</scope>
</reference>
<dbReference type="PANTHER" id="PTHR11012">
    <property type="entry name" value="PROTEIN KINASE-LIKE DOMAIN-CONTAINING"/>
    <property type="match status" value="1"/>
</dbReference>
<dbReference type="Pfam" id="PF02958">
    <property type="entry name" value="EcKL"/>
    <property type="match status" value="1"/>
</dbReference>
<dbReference type="InterPro" id="IPR004119">
    <property type="entry name" value="EcKL"/>
</dbReference>
<dbReference type="InterPro" id="IPR015897">
    <property type="entry name" value="CHK_kinase-like"/>
</dbReference>
<dbReference type="PANTHER" id="PTHR11012:SF56">
    <property type="entry name" value="CHK KINASE-LIKE DOMAIN-CONTAINING PROTEIN-RELATED"/>
    <property type="match status" value="1"/>
</dbReference>
<feature type="domain" description="CHK kinase-like" evidence="1">
    <location>
        <begin position="120"/>
        <end position="316"/>
    </location>
</feature>
<dbReference type="AlphaFoldDB" id="A0A1B6G623"/>
<proteinExistence type="predicted"/>
<dbReference type="SMART" id="SM00587">
    <property type="entry name" value="CHK"/>
    <property type="match status" value="1"/>
</dbReference>